<feature type="coiled-coil region" evidence="3">
    <location>
        <begin position="964"/>
        <end position="1089"/>
    </location>
</feature>
<reference evidence="6 7" key="1">
    <citation type="submission" date="2024-01" db="EMBL/GenBank/DDBJ databases">
        <title>The complete chloroplast genome sequence of Lithospermum erythrorhizon: insights into the phylogenetic relationship among Boraginaceae species and the maternal lineages of purple gromwells.</title>
        <authorList>
            <person name="Okada T."/>
            <person name="Watanabe K."/>
        </authorList>
    </citation>
    <scope>NUCLEOTIDE SEQUENCE [LARGE SCALE GENOMIC DNA]</scope>
</reference>
<dbReference type="PROSITE" id="PS51774">
    <property type="entry name" value="NAB"/>
    <property type="match status" value="1"/>
</dbReference>
<comment type="caution">
    <text evidence="6">The sequence shown here is derived from an EMBL/GenBank/DDBJ whole genome shotgun (WGS) entry which is preliminary data.</text>
</comment>
<feature type="coiled-coil region" evidence="3">
    <location>
        <begin position="1367"/>
        <end position="1412"/>
    </location>
</feature>
<feature type="coiled-coil region" evidence="3">
    <location>
        <begin position="203"/>
        <end position="279"/>
    </location>
</feature>
<evidence type="ECO:0000256" key="3">
    <source>
        <dbReference type="SAM" id="Coils"/>
    </source>
</evidence>
<evidence type="ECO:0000256" key="1">
    <source>
        <dbReference type="ARBA" id="ARBA00023054"/>
    </source>
</evidence>
<dbReference type="Gene3D" id="1.10.287.1490">
    <property type="match status" value="1"/>
</dbReference>
<organism evidence="6 7">
    <name type="scientific">Lithospermum erythrorhizon</name>
    <name type="common">Purple gromwell</name>
    <name type="synonym">Lithospermum officinale var. erythrorhizon</name>
    <dbReference type="NCBI Taxonomy" id="34254"/>
    <lineage>
        <taxon>Eukaryota</taxon>
        <taxon>Viridiplantae</taxon>
        <taxon>Streptophyta</taxon>
        <taxon>Embryophyta</taxon>
        <taxon>Tracheophyta</taxon>
        <taxon>Spermatophyta</taxon>
        <taxon>Magnoliopsida</taxon>
        <taxon>eudicotyledons</taxon>
        <taxon>Gunneridae</taxon>
        <taxon>Pentapetalae</taxon>
        <taxon>asterids</taxon>
        <taxon>lamiids</taxon>
        <taxon>Boraginales</taxon>
        <taxon>Boraginaceae</taxon>
        <taxon>Boraginoideae</taxon>
        <taxon>Lithospermeae</taxon>
        <taxon>Lithospermum</taxon>
    </lineage>
</organism>
<sequence>MATLSQTKSRRMYSWWWDSHISPKNSKWLQDNLTDVDSKVKSMIKLIEEDADSFARRAEMYYKKRPELMKLVEELYRAYRALAERYDHATVVIRQAHRTMSEAFPNQDPSSHFYDPSESGDDPRMPVHDDQLKTGAGEGAYKEDSDFSARIKELKQRNNLAGTGDHSKLVDNKVRKGLNFHRIGEKEPNARSIGKQSMPLVGEVGESEEIKTLRKALAELEAEKEAGLVQYKQSLHKLSNLESEVSRAQDDYRALDERASAAEAEVQKLMEALSKVEAEKDANLVEYHECLDKVSTLEKSISQAELDTGILNERASKAENEAHSLRDELEKVTSEKNTALDQYLQALEKISNLENRLEFAEEDARKLSEQAEKTVIQIESLKQEIYKLNEEKEASIIQYQQCLELISSLEEKLSSAQEEIQQLRVEVDNGVAKLKGAEEQQLALERSKQSLKADIESISFKVGAQGQELTEKQKEIGRLWSSLQEERMRFVGAETAFQTLQHLHAQTQEELRSLTTELQTRVKILKDVEVRNQYLQNEVLKIQEENLSLGDLNASSAIAMKNMQEEISMLTETKGKLEQEVELRVDQRNALQQEIYCLKEELNGLNTKHMSILEQVSAVGMNPESLKQSVKQLQDEISSLRETCEKARIEKESLLVKLEILGQLLEKNSILENSLANLSVELDASRGKIKDLEESCQSLFQERSQLLDDKANILIQLQSVNEKLDKFTERNNFLENSLSDANDELQSVKEKLKNMEDSYHVLADQKSDLASEKDILSRQLEGTRVISEELEKKIAELEARYFVLEEEKTSADCTIKDLQISLEDEKSEHAKFSQVYDRQVGDLCSTIHLLQAECQAKKREFEIEVERGLHSENEIFILKRCIEDLRDSNISLLVCYDKSLEASAVSKNLISQLQKESAVKHNEVKSLSYQRKILRKGLFQVLNAIDLASGDSDQESIEQYQIHLASILNKIKDTKRSYEKTEKENQLLTLEKMIILTLFRQLQVEAEHLQAEKINIEKKLNVVTEQSLALQNDTLRLNEMHADLKLHLRDETHRKEELHSQVENLQKNLLEVENSLSDIKGENKKILEEMQHLTLHSALLKDSNTILEEENDNFLLEMLSTSYLSLVYRNYVDEKSMELKELGDFLSEITAERDATKEKLTSIEKKLGEVQMEKTSLQEMLCKSEEELRMLMEDKEKVIHARELVRNQLQEVQGKAEIQELALQSEIEKLMDEIKIWETQATSIFSHLQSVTVSQVLYEQKVHEIGKICRILEHANNAKDTDIKLLHERVSFMASENKELDDQLAAYGPAIASLKECISSLENKTQHRDFQKPSAENLQALEVTDESLDPCLVKDENIEVTRGLSDLKELQNRTQAIEKTVMEMERLSMLENSNVHAQLEAALKQIDELKSESRFHGLHRKPKSEISEADNPLLMKDIMLDQVSDGVSRRELVKVDNEFVELWPAEQDDHSGPSVNKVKKIITPTPENNELRRVRSMRKKKHNFPSTDSLTEKELGVDKMEVSTKSMDFHEGNNRKVLRRLNSDVHKLTNLHITVQDLKRKLEIAEKGKKDKTTEESDTLKGQLEEAEATILKLFDQNGKLLKTIEDGYISSESRSTMEFESSASFRRKNSLSFDGKSIMGFEDSDNIRRKRISDQARRISEKIGRLQLEVQKIQFVLLKFDDEKGSRDRLMSESKRRVLLRDYLYGVSRPSQSRRKKVTFCACVQPSTRD</sequence>
<dbReference type="Proteomes" id="UP001454036">
    <property type="component" value="Unassembled WGS sequence"/>
</dbReference>
<dbReference type="EMBL" id="BAABME010003113">
    <property type="protein sequence ID" value="GAA0157465.1"/>
    <property type="molecule type" value="Genomic_DNA"/>
</dbReference>
<dbReference type="GO" id="GO:0051015">
    <property type="term" value="F:actin filament binding"/>
    <property type="evidence" value="ECO:0007669"/>
    <property type="project" value="TreeGrafter"/>
</dbReference>
<dbReference type="InterPro" id="IPR051861">
    <property type="entry name" value="NET_actin-binding_domain"/>
</dbReference>
<dbReference type="InterPro" id="IPR011684">
    <property type="entry name" value="NAB"/>
</dbReference>
<dbReference type="Pfam" id="PF07765">
    <property type="entry name" value="KIP1"/>
    <property type="match status" value="1"/>
</dbReference>
<protein>
    <recommendedName>
        <fullName evidence="5">NAB domain-containing protein</fullName>
    </recommendedName>
</protein>
<dbReference type="PANTHER" id="PTHR32258">
    <property type="entry name" value="PROTEIN NETWORKED 4A"/>
    <property type="match status" value="1"/>
</dbReference>
<feature type="coiled-coil region" evidence="3">
    <location>
        <begin position="497"/>
        <end position="807"/>
    </location>
</feature>
<gene>
    <name evidence="6" type="ORF">LIER_14725</name>
</gene>
<dbReference type="PANTHER" id="PTHR32258:SF32">
    <property type="entry name" value="PROTEIN NETWORKED 1D"/>
    <property type="match status" value="1"/>
</dbReference>
<dbReference type="GO" id="GO:0005886">
    <property type="term" value="C:plasma membrane"/>
    <property type="evidence" value="ECO:0007669"/>
    <property type="project" value="TreeGrafter"/>
</dbReference>
<feature type="coiled-coil region" evidence="3">
    <location>
        <begin position="1555"/>
        <end position="1590"/>
    </location>
</feature>
<name>A0AAV3Q0K6_LITER</name>
<dbReference type="SUPFAM" id="SSF90257">
    <property type="entry name" value="Myosin rod fragments"/>
    <property type="match status" value="2"/>
</dbReference>
<evidence type="ECO:0000259" key="5">
    <source>
        <dbReference type="PROSITE" id="PS51774"/>
    </source>
</evidence>
<evidence type="ECO:0000256" key="4">
    <source>
        <dbReference type="SAM" id="MobiDB-lite"/>
    </source>
</evidence>
<feature type="domain" description="NAB" evidence="5">
    <location>
        <begin position="13"/>
        <end position="93"/>
    </location>
</feature>
<keyword evidence="1 3" id="KW-0175">Coiled coil</keyword>
<comment type="similarity">
    <text evidence="2">Belongs to the NET family.</text>
</comment>
<proteinExistence type="inferred from homology"/>
<keyword evidence="7" id="KW-1185">Reference proteome</keyword>
<feature type="region of interest" description="Disordered" evidence="4">
    <location>
        <begin position="102"/>
        <end position="126"/>
    </location>
</feature>
<feature type="coiled-coil region" evidence="3">
    <location>
        <begin position="315"/>
        <end position="454"/>
    </location>
</feature>
<accession>A0AAV3Q0K6</accession>
<dbReference type="Gene3D" id="1.20.5.340">
    <property type="match status" value="1"/>
</dbReference>
<evidence type="ECO:0000313" key="6">
    <source>
        <dbReference type="EMBL" id="GAA0157465.1"/>
    </source>
</evidence>
<feature type="coiled-coil region" evidence="3">
    <location>
        <begin position="1146"/>
        <end position="1173"/>
    </location>
</feature>
<evidence type="ECO:0000313" key="7">
    <source>
        <dbReference type="Proteomes" id="UP001454036"/>
    </source>
</evidence>
<evidence type="ECO:0000256" key="2">
    <source>
        <dbReference type="ARBA" id="ARBA00038006"/>
    </source>
</evidence>